<evidence type="ECO:0000256" key="3">
    <source>
        <dbReference type="ARBA" id="ARBA00022723"/>
    </source>
</evidence>
<dbReference type="GO" id="GO:0004423">
    <property type="term" value="F:iduronate-2-sulfatase activity"/>
    <property type="evidence" value="ECO:0007669"/>
    <property type="project" value="InterPro"/>
</dbReference>
<comment type="caution">
    <text evidence="9">The sequence shown here is derived from an EMBL/GenBank/DDBJ whole genome shotgun (WGS) entry which is preliminary data.</text>
</comment>
<sequence length="522" mass="59802">MLKISNLSFLLLVLCLSESVFAQEKEQPNILLIVLDDLNDNTGFLGGHPQVKTPNMDALAKEGTVFDNAHTNAPICAPSRASFLTGIYPHVSENFWFTDWTKNEVLKNCKSLPKFMGDNGYHTFGTGKLMHHRVKSDWHQYGIPNNFGPYAFNGKKVVPHPIMPKEYSTNKNDGLFTSLANVPNILEDDKFPGNNGWYDVANRKPFKYVNEEDRDLLNDEQHAKWAVEKLKALEKTELDKPFFMAVGFVRPHTPLVAPQEYFGMYPLEKLKVPVIKKNDTDDTFYRSTFPWTPPWAKHLEELRASYPTLKDGLKKYLQAYLACVSFADAQVGKVLTALKESKFKDNTIVILTSDHGYNHGQKDFLYKNNLWEESTRVPLIVKAPQMQSSIGKRINHPVSLIDVFPTIADFSNIKSSNLKTKNGKPLSGYSLKPFLESPERHDWKGPDVALTVVRGNFKSNKVNEQSYSVRSKKYRYIRYVNGKEELYDNEKDPYEWKNLASDKKYKKIKKSLNLQMNQLLSN</sequence>
<comment type="similarity">
    <text evidence="2">Belongs to the sulfatase family.</text>
</comment>
<dbReference type="InterPro" id="IPR035874">
    <property type="entry name" value="IDS"/>
</dbReference>
<dbReference type="PANTHER" id="PTHR45953:SF1">
    <property type="entry name" value="IDURONATE 2-SULFATASE"/>
    <property type="match status" value="1"/>
</dbReference>
<feature type="signal peptide" evidence="7">
    <location>
        <begin position="1"/>
        <end position="22"/>
    </location>
</feature>
<dbReference type="OrthoDB" id="9763552at2"/>
<dbReference type="GO" id="GO:0005737">
    <property type="term" value="C:cytoplasm"/>
    <property type="evidence" value="ECO:0007669"/>
    <property type="project" value="TreeGrafter"/>
</dbReference>
<keyword evidence="5" id="KW-0378">Hydrolase</keyword>
<name>A0A5C7GEA5_9FLAO</name>
<dbReference type="GO" id="GO:0046872">
    <property type="term" value="F:metal ion binding"/>
    <property type="evidence" value="ECO:0007669"/>
    <property type="project" value="UniProtKB-KW"/>
</dbReference>
<dbReference type="InterPro" id="IPR000917">
    <property type="entry name" value="Sulfatase_N"/>
</dbReference>
<comment type="cofactor">
    <cofactor evidence="1">
        <name>Ca(2+)</name>
        <dbReference type="ChEBI" id="CHEBI:29108"/>
    </cofactor>
</comment>
<dbReference type="RefSeq" id="WP_147769506.1">
    <property type="nucleotide sequence ID" value="NZ_VRKQ01000018.1"/>
</dbReference>
<evidence type="ECO:0000313" key="9">
    <source>
        <dbReference type="EMBL" id="TXG35163.1"/>
    </source>
</evidence>
<evidence type="ECO:0000256" key="4">
    <source>
        <dbReference type="ARBA" id="ARBA00022729"/>
    </source>
</evidence>
<dbReference type="Gene3D" id="3.40.720.10">
    <property type="entry name" value="Alkaline Phosphatase, subunit A"/>
    <property type="match status" value="1"/>
</dbReference>
<keyword evidence="10" id="KW-1185">Reference proteome</keyword>
<protein>
    <submittedName>
        <fullName evidence="9">Sulfatase</fullName>
    </submittedName>
</protein>
<evidence type="ECO:0000256" key="6">
    <source>
        <dbReference type="ARBA" id="ARBA00022837"/>
    </source>
</evidence>
<evidence type="ECO:0000256" key="2">
    <source>
        <dbReference type="ARBA" id="ARBA00008779"/>
    </source>
</evidence>
<dbReference type="SUPFAM" id="SSF53649">
    <property type="entry name" value="Alkaline phosphatase-like"/>
    <property type="match status" value="1"/>
</dbReference>
<keyword evidence="3" id="KW-0479">Metal-binding</keyword>
<keyword evidence="4 7" id="KW-0732">Signal</keyword>
<keyword evidence="6" id="KW-0106">Calcium</keyword>
<proteinExistence type="inferred from homology"/>
<feature type="chain" id="PRO_5022838476" evidence="7">
    <location>
        <begin position="23"/>
        <end position="522"/>
    </location>
</feature>
<dbReference type="PROSITE" id="PS00523">
    <property type="entry name" value="SULFATASE_1"/>
    <property type="match status" value="1"/>
</dbReference>
<gene>
    <name evidence="9" type="ORF">FUA22_15530</name>
</gene>
<dbReference type="CDD" id="cd16030">
    <property type="entry name" value="iduronate-2-sulfatase"/>
    <property type="match status" value="1"/>
</dbReference>
<evidence type="ECO:0000256" key="5">
    <source>
        <dbReference type="ARBA" id="ARBA00022801"/>
    </source>
</evidence>
<dbReference type="Proteomes" id="UP000321080">
    <property type="component" value="Unassembled WGS sequence"/>
</dbReference>
<evidence type="ECO:0000256" key="7">
    <source>
        <dbReference type="SAM" id="SignalP"/>
    </source>
</evidence>
<dbReference type="Pfam" id="PF00884">
    <property type="entry name" value="Sulfatase"/>
    <property type="match status" value="1"/>
</dbReference>
<dbReference type="InterPro" id="IPR024607">
    <property type="entry name" value="Sulfatase_CS"/>
</dbReference>
<feature type="domain" description="Sulfatase N-terminal" evidence="8">
    <location>
        <begin position="28"/>
        <end position="410"/>
    </location>
</feature>
<dbReference type="EMBL" id="VRKQ01000018">
    <property type="protein sequence ID" value="TXG35163.1"/>
    <property type="molecule type" value="Genomic_DNA"/>
</dbReference>
<organism evidence="9 10">
    <name type="scientific">Seonamhaeicola maritimus</name>
    <dbReference type="NCBI Taxonomy" id="2591822"/>
    <lineage>
        <taxon>Bacteria</taxon>
        <taxon>Pseudomonadati</taxon>
        <taxon>Bacteroidota</taxon>
        <taxon>Flavobacteriia</taxon>
        <taxon>Flavobacteriales</taxon>
        <taxon>Flavobacteriaceae</taxon>
    </lineage>
</organism>
<evidence type="ECO:0000256" key="1">
    <source>
        <dbReference type="ARBA" id="ARBA00001913"/>
    </source>
</evidence>
<reference evidence="9 10" key="1">
    <citation type="submission" date="2019-08" db="EMBL/GenBank/DDBJ databases">
        <title>Seonamhaeicola sediminis sp. nov., isolated from marine sediment.</title>
        <authorList>
            <person name="Cao W.R."/>
        </authorList>
    </citation>
    <scope>NUCLEOTIDE SEQUENCE [LARGE SCALE GENOMIC DNA]</scope>
    <source>
        <strain evidence="9 10">1505</strain>
    </source>
</reference>
<accession>A0A5C7GEA5</accession>
<evidence type="ECO:0000313" key="10">
    <source>
        <dbReference type="Proteomes" id="UP000321080"/>
    </source>
</evidence>
<evidence type="ECO:0000259" key="8">
    <source>
        <dbReference type="Pfam" id="PF00884"/>
    </source>
</evidence>
<dbReference type="AlphaFoldDB" id="A0A5C7GEA5"/>
<dbReference type="InterPro" id="IPR017850">
    <property type="entry name" value="Alkaline_phosphatase_core_sf"/>
</dbReference>
<dbReference type="PANTHER" id="PTHR45953">
    <property type="entry name" value="IDURONATE 2-SULFATASE"/>
    <property type="match status" value="1"/>
</dbReference>